<feature type="region of interest" description="Disordered" evidence="1">
    <location>
        <begin position="120"/>
        <end position="150"/>
    </location>
</feature>
<dbReference type="AlphaFoldDB" id="A0A9N7TU41"/>
<reference evidence="2" key="1">
    <citation type="submission" date="2020-03" db="EMBL/GenBank/DDBJ databases">
        <authorList>
            <person name="Weist P."/>
        </authorList>
    </citation>
    <scope>NUCLEOTIDE SEQUENCE</scope>
</reference>
<name>A0A9N7TU41_PLEPL</name>
<comment type="caution">
    <text evidence="2">The sequence shown here is derived from an EMBL/GenBank/DDBJ whole genome shotgun (WGS) entry which is preliminary data.</text>
</comment>
<proteinExistence type="predicted"/>
<evidence type="ECO:0000313" key="3">
    <source>
        <dbReference type="Proteomes" id="UP001153269"/>
    </source>
</evidence>
<feature type="region of interest" description="Disordered" evidence="1">
    <location>
        <begin position="162"/>
        <end position="183"/>
    </location>
</feature>
<keyword evidence="3" id="KW-1185">Reference proteome</keyword>
<dbReference type="EMBL" id="CADEAL010000338">
    <property type="protein sequence ID" value="CAB1418779.1"/>
    <property type="molecule type" value="Genomic_DNA"/>
</dbReference>
<protein>
    <submittedName>
        <fullName evidence="2">Uncharacterized protein</fullName>
    </submittedName>
</protein>
<sequence>MSRLLLLYRPRPQLLYRLRPSPGCSHMFLFERVGPNNLLLLLHKHNYTTCPDFTSSLVRHPDNVRRLGSGPSPEFAQQEIIQSKVNSPVLCRVSDRCAAASLNRRTPSLLQSDWLVEALEGEGGGSGSGRSSRSTPRVTSPTAQQPVGSISDFHPLQVRHVYPTDSLLPPPPPPPPPTPSPTPFFTFPFDRQQILHFRPGDVGIPLMSGGLARSNVFHLV</sequence>
<feature type="compositionally biased region" description="Pro residues" evidence="1">
    <location>
        <begin position="168"/>
        <end position="182"/>
    </location>
</feature>
<dbReference type="Proteomes" id="UP001153269">
    <property type="component" value="Unassembled WGS sequence"/>
</dbReference>
<feature type="compositionally biased region" description="Polar residues" evidence="1">
    <location>
        <begin position="135"/>
        <end position="148"/>
    </location>
</feature>
<evidence type="ECO:0000313" key="2">
    <source>
        <dbReference type="EMBL" id="CAB1418779.1"/>
    </source>
</evidence>
<evidence type="ECO:0000256" key="1">
    <source>
        <dbReference type="SAM" id="MobiDB-lite"/>
    </source>
</evidence>
<organism evidence="2 3">
    <name type="scientific">Pleuronectes platessa</name>
    <name type="common">European plaice</name>
    <dbReference type="NCBI Taxonomy" id="8262"/>
    <lineage>
        <taxon>Eukaryota</taxon>
        <taxon>Metazoa</taxon>
        <taxon>Chordata</taxon>
        <taxon>Craniata</taxon>
        <taxon>Vertebrata</taxon>
        <taxon>Euteleostomi</taxon>
        <taxon>Actinopterygii</taxon>
        <taxon>Neopterygii</taxon>
        <taxon>Teleostei</taxon>
        <taxon>Neoteleostei</taxon>
        <taxon>Acanthomorphata</taxon>
        <taxon>Carangaria</taxon>
        <taxon>Pleuronectiformes</taxon>
        <taxon>Pleuronectoidei</taxon>
        <taxon>Pleuronectidae</taxon>
        <taxon>Pleuronectes</taxon>
    </lineage>
</organism>
<accession>A0A9N7TU41</accession>
<gene>
    <name evidence="2" type="ORF">PLEPLA_LOCUS6605</name>
</gene>